<feature type="region of interest" description="Disordered" evidence="4">
    <location>
        <begin position="17"/>
        <end position="206"/>
    </location>
</feature>
<feature type="compositionally biased region" description="Low complexity" evidence="4">
    <location>
        <begin position="186"/>
        <end position="205"/>
    </location>
</feature>
<evidence type="ECO:0000256" key="1">
    <source>
        <dbReference type="PIRSR" id="PIRSR610347-1"/>
    </source>
</evidence>
<dbReference type="InterPro" id="IPR001736">
    <property type="entry name" value="PLipase_D/transphosphatidylase"/>
</dbReference>
<dbReference type="PROSITE" id="PS50035">
    <property type="entry name" value="PLD"/>
    <property type="match status" value="1"/>
</dbReference>
<evidence type="ECO:0000256" key="3">
    <source>
        <dbReference type="PIRSR" id="PIRSR610347-3"/>
    </source>
</evidence>
<feature type="compositionally biased region" description="Acidic residues" evidence="4">
    <location>
        <begin position="64"/>
        <end position="73"/>
    </location>
</feature>
<feature type="compositionally biased region" description="Low complexity" evidence="4">
    <location>
        <begin position="637"/>
        <end position="659"/>
    </location>
</feature>
<feature type="binding site" evidence="2">
    <location>
        <position position="307"/>
    </location>
    <ligand>
        <name>substrate</name>
    </ligand>
</feature>
<feature type="site" description="Interaction with DNA" evidence="3">
    <location>
        <position position="586"/>
    </location>
</feature>
<name>A0A319DRK3_9EURO</name>
<dbReference type="OrthoDB" id="47785at2759"/>
<sequence length="700" mass="77009">MNSDDLDDADYRAAIAASMADYQGSEPEQVNNPQTSQVVDLTGDSDSDDVVPIFPKSNSVIGSDTDDEEDEDEDMKRAIALSLQEARRSSNDRSVSPLLVDSERNKSQDPTSPSTREVKTKADDHKPLGILGLDRKQMEQERLARLAKRKAEDPVHSDYRETKQSRIDLASTPRVSELGTRTGNMSSSSDSQAGSSVETSSTSSSLQYPDGVVKKTWALGCSRQGDDIKIEEVFQKSDLELAVLSSFLWNPDWVFSKLDTRNTRFVLMIPAKDDATKREWESDTAGIPNIRVCFPPMDGNVSCMHSKLMLLFHPGYLRIVVPSANLMPFDWGEMNGVMENSVFLIDLPKTSSTASGKRPSTDFYNELVYFLRASTLHEDVIFKLDSFDFSKTSKYAFVHTIGGSHTGNAWKRTGYCGLGHAVSSLGLSTSKPVNLDFVRAKTSSIGSLNSEFLRSLYLASQGDIGMTDFALRYSKTFPAKLNNSPPVFIPKDLASESKDRFRIYFPSQGTVTSSKGGPRCAGTVCFQSKWYLGDKFPRQALRDCESRRTGLLMHNKILYVRPDTPIRLSDTTQCRAWAYVGSANLSESAWGRLSQDRTTRGPKLNCRNWECGVIVPVIEKTTPAQKDENAEQDAAASSPSLSGETTASSSSASASASSPDQDDGSALSTLFGGTVPVPMYVPGSRYRGSRTPWYFSEAMS</sequence>
<feature type="binding site" evidence="2">
    <location>
        <position position="556"/>
    </location>
    <ligand>
        <name>substrate</name>
    </ligand>
</feature>
<reference evidence="6 7" key="1">
    <citation type="submission" date="2018-02" db="EMBL/GenBank/DDBJ databases">
        <title>The genomes of Aspergillus section Nigri reveals drivers in fungal speciation.</title>
        <authorList>
            <consortium name="DOE Joint Genome Institute"/>
            <person name="Vesth T.C."/>
            <person name="Nybo J."/>
            <person name="Theobald S."/>
            <person name="Brandl J."/>
            <person name="Frisvad J.C."/>
            <person name="Nielsen K.F."/>
            <person name="Lyhne E.K."/>
            <person name="Kogle M.E."/>
            <person name="Kuo A."/>
            <person name="Riley R."/>
            <person name="Clum A."/>
            <person name="Nolan M."/>
            <person name="Lipzen A."/>
            <person name="Salamov A."/>
            <person name="Henrissat B."/>
            <person name="Wiebenga A."/>
            <person name="De vries R.P."/>
            <person name="Grigoriev I.V."/>
            <person name="Mortensen U.H."/>
            <person name="Andersen M.R."/>
            <person name="Baker S.E."/>
        </authorList>
    </citation>
    <scope>NUCLEOTIDE SEQUENCE [LARGE SCALE GENOMIC DNA]</scope>
    <source>
        <strain evidence="6 7">CBS 707.79</strain>
    </source>
</reference>
<dbReference type="EMBL" id="KZ825797">
    <property type="protein sequence ID" value="PYI00130.1"/>
    <property type="molecule type" value="Genomic_DNA"/>
</dbReference>
<dbReference type="GO" id="GO:0003690">
    <property type="term" value="F:double-stranded DNA binding"/>
    <property type="evidence" value="ECO:0007669"/>
    <property type="project" value="TreeGrafter"/>
</dbReference>
<dbReference type="GO" id="GO:0006281">
    <property type="term" value="P:DNA repair"/>
    <property type="evidence" value="ECO:0007669"/>
    <property type="project" value="InterPro"/>
</dbReference>
<dbReference type="InterPro" id="IPR010347">
    <property type="entry name" value="Tdp1"/>
</dbReference>
<dbReference type="GO" id="GO:0003697">
    <property type="term" value="F:single-stranded DNA binding"/>
    <property type="evidence" value="ECO:0007669"/>
    <property type="project" value="TreeGrafter"/>
</dbReference>
<feature type="active site" description="Proton donor/acceptor" evidence="1">
    <location>
        <position position="554"/>
    </location>
</feature>
<dbReference type="PANTHER" id="PTHR12415:SF4">
    <property type="entry name" value="TYROSYL-DNA PHOSPHODIESTERASE DOMAIN-CONTAINING PROTEIN"/>
    <property type="match status" value="1"/>
</dbReference>
<evidence type="ECO:0000313" key="6">
    <source>
        <dbReference type="EMBL" id="PYI00130.1"/>
    </source>
</evidence>
<gene>
    <name evidence="6" type="ORF">BO71DRAFT_436927</name>
</gene>
<dbReference type="STRING" id="1448320.A0A319DRK3"/>
<feature type="compositionally biased region" description="Polar residues" evidence="4">
    <location>
        <begin position="26"/>
        <end position="39"/>
    </location>
</feature>
<dbReference type="InterPro" id="IPR003903">
    <property type="entry name" value="UIM_dom"/>
</dbReference>
<evidence type="ECO:0000259" key="5">
    <source>
        <dbReference type="PROSITE" id="PS50035"/>
    </source>
</evidence>
<dbReference type="Gene3D" id="3.30.870.10">
    <property type="entry name" value="Endonuclease Chain A"/>
    <property type="match status" value="2"/>
</dbReference>
<dbReference type="GO" id="GO:0017005">
    <property type="term" value="F:3'-tyrosyl-DNA phosphodiesterase activity"/>
    <property type="evidence" value="ECO:0007669"/>
    <property type="project" value="TreeGrafter"/>
</dbReference>
<feature type="domain" description="PLD phosphodiesterase" evidence="5">
    <location>
        <begin position="549"/>
        <end position="589"/>
    </location>
</feature>
<dbReference type="Pfam" id="PF02809">
    <property type="entry name" value="UIM"/>
    <property type="match status" value="2"/>
</dbReference>
<dbReference type="AlphaFoldDB" id="A0A319DRK3"/>
<dbReference type="Gene3D" id="6.10.140.100">
    <property type="match status" value="1"/>
</dbReference>
<evidence type="ECO:0000256" key="4">
    <source>
        <dbReference type="SAM" id="MobiDB-lite"/>
    </source>
</evidence>
<evidence type="ECO:0000313" key="7">
    <source>
        <dbReference type="Proteomes" id="UP000247810"/>
    </source>
</evidence>
<dbReference type="Proteomes" id="UP000247810">
    <property type="component" value="Unassembled WGS sequence"/>
</dbReference>
<dbReference type="SUPFAM" id="SSF56024">
    <property type="entry name" value="Phospholipase D/nuclease"/>
    <property type="match status" value="2"/>
</dbReference>
<feature type="compositionally biased region" description="Basic and acidic residues" evidence="4">
    <location>
        <begin position="116"/>
        <end position="166"/>
    </location>
</feature>
<dbReference type="VEuPathDB" id="FungiDB:BO71DRAFT_436927"/>
<dbReference type="GO" id="GO:0005634">
    <property type="term" value="C:nucleus"/>
    <property type="evidence" value="ECO:0007669"/>
    <property type="project" value="InterPro"/>
</dbReference>
<accession>A0A319DRK3</accession>
<evidence type="ECO:0000256" key="2">
    <source>
        <dbReference type="PIRSR" id="PIRSR610347-2"/>
    </source>
</evidence>
<keyword evidence="7" id="KW-1185">Reference proteome</keyword>
<feature type="active site" description="Nucleophile" evidence="1">
    <location>
        <position position="305"/>
    </location>
</feature>
<dbReference type="CDD" id="cd09122">
    <property type="entry name" value="PLDc_Tdp1_1"/>
    <property type="match status" value="1"/>
</dbReference>
<dbReference type="Pfam" id="PF06087">
    <property type="entry name" value="Tyr-DNA_phospho"/>
    <property type="match status" value="1"/>
</dbReference>
<protein>
    <submittedName>
        <fullName evidence="6">Phospholipase D/nuclease</fullName>
    </submittedName>
</protein>
<dbReference type="PROSITE" id="PS50330">
    <property type="entry name" value="UIM"/>
    <property type="match status" value="1"/>
</dbReference>
<feature type="region of interest" description="Disordered" evidence="4">
    <location>
        <begin position="622"/>
        <end position="673"/>
    </location>
</feature>
<proteinExistence type="predicted"/>
<organism evidence="6 7">
    <name type="scientific">Aspergillus ellipticus CBS 707.79</name>
    <dbReference type="NCBI Taxonomy" id="1448320"/>
    <lineage>
        <taxon>Eukaryota</taxon>
        <taxon>Fungi</taxon>
        <taxon>Dikarya</taxon>
        <taxon>Ascomycota</taxon>
        <taxon>Pezizomycotina</taxon>
        <taxon>Eurotiomycetes</taxon>
        <taxon>Eurotiomycetidae</taxon>
        <taxon>Eurotiales</taxon>
        <taxon>Aspergillaceae</taxon>
        <taxon>Aspergillus</taxon>
        <taxon>Aspergillus subgen. Circumdati</taxon>
    </lineage>
</organism>
<dbReference type="PANTHER" id="PTHR12415">
    <property type="entry name" value="TYROSYL-DNA PHOSPHODIESTERASE 1"/>
    <property type="match status" value="1"/>
</dbReference>
<dbReference type="SMART" id="SM00726">
    <property type="entry name" value="UIM"/>
    <property type="match status" value="2"/>
</dbReference>